<proteinExistence type="predicted"/>
<accession>A0A9P6U472</accession>
<gene>
    <name evidence="3" type="ORF">BG011_003322</name>
</gene>
<feature type="compositionally biased region" description="Low complexity" evidence="1">
    <location>
        <begin position="433"/>
        <end position="456"/>
    </location>
</feature>
<dbReference type="OrthoDB" id="20273at2759"/>
<feature type="compositionally biased region" description="Low complexity" evidence="1">
    <location>
        <begin position="111"/>
        <end position="123"/>
    </location>
</feature>
<dbReference type="EMBL" id="JAAAJA010000220">
    <property type="protein sequence ID" value="KAG0258430.1"/>
    <property type="molecule type" value="Genomic_DNA"/>
</dbReference>
<keyword evidence="2" id="KW-1133">Transmembrane helix</keyword>
<keyword evidence="2" id="KW-0472">Membrane</keyword>
<name>A0A9P6U472_9FUNG</name>
<reference evidence="3" key="1">
    <citation type="journal article" date="2020" name="Fungal Divers.">
        <title>Resolving the Mortierellaceae phylogeny through synthesis of multi-gene phylogenetics and phylogenomics.</title>
        <authorList>
            <person name="Vandepol N."/>
            <person name="Liber J."/>
            <person name="Desiro A."/>
            <person name="Na H."/>
            <person name="Kennedy M."/>
            <person name="Barry K."/>
            <person name="Grigoriev I.V."/>
            <person name="Miller A.N."/>
            <person name="O'Donnell K."/>
            <person name="Stajich J.E."/>
            <person name="Bonito G."/>
        </authorList>
    </citation>
    <scope>NUCLEOTIDE SEQUENCE</scope>
    <source>
        <strain evidence="3">KOD948</strain>
    </source>
</reference>
<evidence type="ECO:0000313" key="3">
    <source>
        <dbReference type="EMBL" id="KAG0258430.1"/>
    </source>
</evidence>
<dbReference type="AlphaFoldDB" id="A0A9P6U472"/>
<feature type="compositionally biased region" description="Pro residues" evidence="1">
    <location>
        <begin position="420"/>
        <end position="432"/>
    </location>
</feature>
<organism evidence="3 4">
    <name type="scientific">Mortierella polycephala</name>
    <dbReference type="NCBI Taxonomy" id="41804"/>
    <lineage>
        <taxon>Eukaryota</taxon>
        <taxon>Fungi</taxon>
        <taxon>Fungi incertae sedis</taxon>
        <taxon>Mucoromycota</taxon>
        <taxon>Mortierellomycotina</taxon>
        <taxon>Mortierellomycetes</taxon>
        <taxon>Mortierellales</taxon>
        <taxon>Mortierellaceae</taxon>
        <taxon>Mortierella</taxon>
    </lineage>
</organism>
<feature type="compositionally biased region" description="Polar residues" evidence="1">
    <location>
        <begin position="64"/>
        <end position="81"/>
    </location>
</feature>
<feature type="transmembrane region" description="Helical" evidence="2">
    <location>
        <begin position="248"/>
        <end position="266"/>
    </location>
</feature>
<feature type="compositionally biased region" description="Low complexity" evidence="1">
    <location>
        <begin position="44"/>
        <end position="55"/>
    </location>
</feature>
<evidence type="ECO:0000256" key="1">
    <source>
        <dbReference type="SAM" id="MobiDB-lite"/>
    </source>
</evidence>
<sequence>MLQDLERQLGQENGYPSPGSAAGYPIGEEQSDHVVDPYRSAYSQQPLQQQQQHQHSGFSPYLGSPSNPYEDMNQTTFSSRYSQASSNGLSGGGQGQQQYPMRTLQSQDSNQALLLHQQQQQRHLQSDMDQDNHSFAGGRTQQSSAIHQLSSTESAMSQRAKNEKDEDEADENAEILNRLSRSNSRTQNSKDGGDGKEGGFFSRKKRNKGIAAAHRASSEDSEEEGQERGALRQREKKRCGCCSRRSCVYITFFALICLAIIMYFIVPRSPGFSYVSVSPKGPPVIYSNQIQEPFSMQIRVDSSDNYLPMWLKIDQSKIGHNKGLQSSFTIEPKTIQVISVPMLLDYKTLKLDTYADGTLQTLIRACQVVDPNSGMSNEGINLTVGGKLKVWGLSWVWKPEFSFNVDNVPCPVNARDPNTPDLPPASPPPSPSPSATTTGSALPSSTGSPSASASSTNGGGGAQSTTTTTPRPSST</sequence>
<feature type="region of interest" description="Disordered" evidence="1">
    <location>
        <begin position="412"/>
        <end position="475"/>
    </location>
</feature>
<feature type="compositionally biased region" description="Polar residues" evidence="1">
    <location>
        <begin position="139"/>
        <end position="159"/>
    </location>
</feature>
<comment type="caution">
    <text evidence="3">The sequence shown here is derived from an EMBL/GenBank/DDBJ whole genome shotgun (WGS) entry which is preliminary data.</text>
</comment>
<protein>
    <submittedName>
        <fullName evidence="3">Uncharacterized protein</fullName>
    </submittedName>
</protein>
<evidence type="ECO:0000313" key="4">
    <source>
        <dbReference type="Proteomes" id="UP000726737"/>
    </source>
</evidence>
<keyword evidence="2" id="KW-0812">Transmembrane</keyword>
<dbReference type="Proteomes" id="UP000726737">
    <property type="component" value="Unassembled WGS sequence"/>
</dbReference>
<evidence type="ECO:0000256" key="2">
    <source>
        <dbReference type="SAM" id="Phobius"/>
    </source>
</evidence>
<feature type="region of interest" description="Disordered" evidence="1">
    <location>
        <begin position="1"/>
        <end position="234"/>
    </location>
</feature>
<feature type="compositionally biased region" description="Polar residues" evidence="1">
    <location>
        <begin position="99"/>
        <end position="110"/>
    </location>
</feature>
<feature type="compositionally biased region" description="Low complexity" evidence="1">
    <location>
        <begin position="463"/>
        <end position="475"/>
    </location>
</feature>
<keyword evidence="4" id="KW-1185">Reference proteome</keyword>